<organism evidence="1 2">
    <name type="scientific">Halobaculum lipolyticum</name>
    <dbReference type="NCBI Taxonomy" id="3032001"/>
    <lineage>
        <taxon>Archaea</taxon>
        <taxon>Methanobacteriati</taxon>
        <taxon>Methanobacteriota</taxon>
        <taxon>Stenosarchaea group</taxon>
        <taxon>Halobacteria</taxon>
        <taxon>Halobacteriales</taxon>
        <taxon>Haloferacaceae</taxon>
        <taxon>Halobaculum</taxon>
    </lineage>
</organism>
<sequence length="129" mass="14651">MLRKVFTAICTVEVVAPEALIEGAEQIALDNPDECELRPWVIPGARVEGLILLALLWYSDGSYSLFKRFLGLLGLLVFAFPRAYVDYGDRLAYTTESTPEWKPWVYRGTRLVGAVYLLIAINELRRARE</sequence>
<reference evidence="1 2" key="1">
    <citation type="journal article" date="2019" name="Int. J. Syst. Evol. Microbiol.">
        <title>The Global Catalogue of Microorganisms (GCM) 10K type strain sequencing project: providing services to taxonomists for standard genome sequencing and annotation.</title>
        <authorList>
            <consortium name="The Broad Institute Genomics Platform"/>
            <consortium name="The Broad Institute Genome Sequencing Center for Infectious Disease"/>
            <person name="Wu L."/>
            <person name="Ma J."/>
        </authorList>
    </citation>
    <scope>NUCLEOTIDE SEQUENCE [LARGE SCALE GENOMIC DNA]</scope>
    <source>
        <strain evidence="1 2">DT31</strain>
    </source>
</reference>
<dbReference type="Proteomes" id="UP001596461">
    <property type="component" value="Unassembled WGS sequence"/>
</dbReference>
<name>A0ABD5WDB4_9EURY</name>
<accession>A0ABD5WDB4</accession>
<dbReference type="EMBL" id="JBHTAH010000011">
    <property type="protein sequence ID" value="MFC7070485.1"/>
    <property type="molecule type" value="Genomic_DNA"/>
</dbReference>
<evidence type="ECO:0008006" key="3">
    <source>
        <dbReference type="Google" id="ProtNLM"/>
    </source>
</evidence>
<keyword evidence="2" id="KW-1185">Reference proteome</keyword>
<comment type="caution">
    <text evidence="1">The sequence shown here is derived from an EMBL/GenBank/DDBJ whole genome shotgun (WGS) entry which is preliminary data.</text>
</comment>
<evidence type="ECO:0000313" key="2">
    <source>
        <dbReference type="Proteomes" id="UP001596461"/>
    </source>
</evidence>
<protein>
    <recommendedName>
        <fullName evidence="3">DoxX family membrane protein</fullName>
    </recommendedName>
</protein>
<evidence type="ECO:0000313" key="1">
    <source>
        <dbReference type="EMBL" id="MFC7070485.1"/>
    </source>
</evidence>
<dbReference type="AlphaFoldDB" id="A0ABD5WDB4"/>
<dbReference type="GeneID" id="81124383"/>
<gene>
    <name evidence="1" type="ORF">ACFQL9_12605</name>
</gene>
<dbReference type="RefSeq" id="WP_284032523.1">
    <property type="nucleotide sequence ID" value="NZ_CP126154.1"/>
</dbReference>
<proteinExistence type="predicted"/>